<name>A0ABQ6IS56_9MICO</name>
<evidence type="ECO:0000313" key="4">
    <source>
        <dbReference type="Proteomes" id="UP001157126"/>
    </source>
</evidence>
<feature type="region of interest" description="Disordered" evidence="1">
    <location>
        <begin position="168"/>
        <end position="200"/>
    </location>
</feature>
<sequence length="200" mass="20525">MSIISSGSARGLRVAAVASGLALAGSLGVAGPAAHAAPGDHDLAVSYSVSSLKAEGAAGLVAINLKNVGSQRYFAEYPIIGFDVKVVTVKGPEGVDRVITPSSANGAHVRDLGFDTATSTRTFRYTLANPINAKQKAYLGTLSFGDGLTSEGRLVQKIVTTQLTHLEGETPGANDQNVDSTQNGNTVSDFGSTKTVTGRF</sequence>
<feature type="compositionally biased region" description="Polar residues" evidence="1">
    <location>
        <begin position="173"/>
        <end position="200"/>
    </location>
</feature>
<evidence type="ECO:0000313" key="3">
    <source>
        <dbReference type="EMBL" id="GMA40760.1"/>
    </source>
</evidence>
<feature type="signal peptide" evidence="2">
    <location>
        <begin position="1"/>
        <end position="36"/>
    </location>
</feature>
<dbReference type="RefSeq" id="WP_284304407.1">
    <property type="nucleotide sequence ID" value="NZ_BSUO01000001.1"/>
</dbReference>
<protein>
    <submittedName>
        <fullName evidence="3">Uncharacterized protein</fullName>
    </submittedName>
</protein>
<reference evidence="4" key="1">
    <citation type="journal article" date="2019" name="Int. J. Syst. Evol. Microbiol.">
        <title>The Global Catalogue of Microorganisms (GCM) 10K type strain sequencing project: providing services to taxonomists for standard genome sequencing and annotation.</title>
        <authorList>
            <consortium name="The Broad Institute Genomics Platform"/>
            <consortium name="The Broad Institute Genome Sequencing Center for Infectious Disease"/>
            <person name="Wu L."/>
            <person name="Ma J."/>
        </authorList>
    </citation>
    <scope>NUCLEOTIDE SEQUENCE [LARGE SCALE GENOMIC DNA]</scope>
    <source>
        <strain evidence="4">NBRC 113072</strain>
    </source>
</reference>
<evidence type="ECO:0000256" key="1">
    <source>
        <dbReference type="SAM" id="MobiDB-lite"/>
    </source>
</evidence>
<evidence type="ECO:0000256" key="2">
    <source>
        <dbReference type="SAM" id="SignalP"/>
    </source>
</evidence>
<organism evidence="3 4">
    <name type="scientific">Mobilicoccus caccae</name>
    <dbReference type="NCBI Taxonomy" id="1859295"/>
    <lineage>
        <taxon>Bacteria</taxon>
        <taxon>Bacillati</taxon>
        <taxon>Actinomycetota</taxon>
        <taxon>Actinomycetes</taxon>
        <taxon>Micrococcales</taxon>
        <taxon>Dermatophilaceae</taxon>
        <taxon>Mobilicoccus</taxon>
    </lineage>
</organism>
<dbReference type="EMBL" id="BSUO01000001">
    <property type="protein sequence ID" value="GMA40760.1"/>
    <property type="molecule type" value="Genomic_DNA"/>
</dbReference>
<proteinExistence type="predicted"/>
<comment type="caution">
    <text evidence="3">The sequence shown here is derived from an EMBL/GenBank/DDBJ whole genome shotgun (WGS) entry which is preliminary data.</text>
</comment>
<keyword evidence="4" id="KW-1185">Reference proteome</keyword>
<accession>A0ABQ6IS56</accession>
<dbReference type="Proteomes" id="UP001157126">
    <property type="component" value="Unassembled WGS sequence"/>
</dbReference>
<keyword evidence="2" id="KW-0732">Signal</keyword>
<gene>
    <name evidence="3" type="ORF">GCM10025883_28050</name>
</gene>
<feature type="chain" id="PRO_5045041279" evidence="2">
    <location>
        <begin position="37"/>
        <end position="200"/>
    </location>
</feature>